<dbReference type="AlphaFoldDB" id="A0A1Y3ECR5"/>
<dbReference type="InterPro" id="IPR014811">
    <property type="entry name" value="ArgoL1"/>
</dbReference>
<feature type="domain" description="PAZ" evidence="3">
    <location>
        <begin position="298"/>
        <end position="418"/>
    </location>
</feature>
<protein>
    <submittedName>
        <fullName evidence="5">PAZ domain protein</fullName>
    </submittedName>
</protein>
<dbReference type="SMART" id="SM01163">
    <property type="entry name" value="DUF1785"/>
    <property type="match status" value="1"/>
</dbReference>
<evidence type="ECO:0000256" key="1">
    <source>
        <dbReference type="ARBA" id="ARBA00008201"/>
    </source>
</evidence>
<dbReference type="Pfam" id="PF08699">
    <property type="entry name" value="ArgoL1"/>
    <property type="match status" value="1"/>
</dbReference>
<dbReference type="InterPro" id="IPR036085">
    <property type="entry name" value="PAZ_dom_sf"/>
</dbReference>
<keyword evidence="2" id="KW-0943">RNA-mediated gene silencing</keyword>
<dbReference type="InterPro" id="IPR032474">
    <property type="entry name" value="Argonaute_N"/>
</dbReference>
<evidence type="ECO:0000313" key="6">
    <source>
        <dbReference type="Proteomes" id="UP000243006"/>
    </source>
</evidence>
<organism evidence="5 6">
    <name type="scientific">Trichinella nativa</name>
    <dbReference type="NCBI Taxonomy" id="6335"/>
    <lineage>
        <taxon>Eukaryota</taxon>
        <taxon>Metazoa</taxon>
        <taxon>Ecdysozoa</taxon>
        <taxon>Nematoda</taxon>
        <taxon>Enoplea</taxon>
        <taxon>Dorylaimia</taxon>
        <taxon>Trichinellida</taxon>
        <taxon>Trichinellidae</taxon>
        <taxon>Trichinella</taxon>
    </lineage>
</organism>
<dbReference type="Pfam" id="PF16487">
    <property type="entry name" value="ArgoMid"/>
    <property type="match status" value="1"/>
</dbReference>
<dbReference type="InterPro" id="IPR036397">
    <property type="entry name" value="RNaseH_sf"/>
</dbReference>
<feature type="domain" description="Piwi" evidence="4">
    <location>
        <begin position="587"/>
        <end position="746"/>
    </location>
</feature>
<proteinExistence type="inferred from homology"/>
<dbReference type="Gene3D" id="2.170.260.10">
    <property type="entry name" value="paz domain"/>
    <property type="match status" value="1"/>
</dbReference>
<dbReference type="InterPro" id="IPR032473">
    <property type="entry name" value="Argonaute_Mid_dom"/>
</dbReference>
<dbReference type="Pfam" id="PF16488">
    <property type="entry name" value="ArgoL2"/>
    <property type="match status" value="1"/>
</dbReference>
<dbReference type="InterPro" id="IPR003165">
    <property type="entry name" value="Piwi"/>
</dbReference>
<dbReference type="FunFam" id="3.40.50.2300:FF:000005">
    <property type="entry name" value="Protein argonaute-2"/>
    <property type="match status" value="1"/>
</dbReference>
<comment type="similarity">
    <text evidence="1">Belongs to the argonaute family. Ago subfamily.</text>
</comment>
<dbReference type="Proteomes" id="UP000243006">
    <property type="component" value="Unassembled WGS sequence"/>
</dbReference>
<dbReference type="GO" id="GO:0031047">
    <property type="term" value="P:regulatory ncRNA-mediated gene silencing"/>
    <property type="evidence" value="ECO:0007669"/>
    <property type="project" value="UniProtKB-KW"/>
</dbReference>
<evidence type="ECO:0000256" key="2">
    <source>
        <dbReference type="ARBA" id="ARBA00023158"/>
    </source>
</evidence>
<dbReference type="Gene3D" id="3.40.50.2300">
    <property type="match status" value="1"/>
</dbReference>
<dbReference type="InterPro" id="IPR032472">
    <property type="entry name" value="ArgoL2"/>
</dbReference>
<dbReference type="Gene3D" id="3.30.420.10">
    <property type="entry name" value="Ribonuclease H-like superfamily/Ribonuclease H"/>
    <property type="match status" value="1"/>
</dbReference>
<dbReference type="SMART" id="SM00949">
    <property type="entry name" value="PAZ"/>
    <property type="match status" value="1"/>
</dbReference>
<dbReference type="CDD" id="cd02846">
    <property type="entry name" value="PAZ_argonaute_like"/>
    <property type="match status" value="1"/>
</dbReference>
<gene>
    <name evidence="5" type="ORF">D917_02907</name>
</gene>
<evidence type="ECO:0000259" key="3">
    <source>
        <dbReference type="PROSITE" id="PS50821"/>
    </source>
</evidence>
<dbReference type="SMART" id="SM00950">
    <property type="entry name" value="Piwi"/>
    <property type="match status" value="1"/>
</dbReference>
<comment type="caution">
    <text evidence="5">The sequence shown here is derived from an EMBL/GenBank/DDBJ whole genome shotgun (WGS) entry which is preliminary data.</text>
</comment>
<dbReference type="GO" id="GO:0003723">
    <property type="term" value="F:RNA binding"/>
    <property type="evidence" value="ECO:0007669"/>
    <property type="project" value="InterPro"/>
</dbReference>
<dbReference type="InterPro" id="IPR012337">
    <property type="entry name" value="RNaseH-like_sf"/>
</dbReference>
<dbReference type="Pfam" id="PF02171">
    <property type="entry name" value="Piwi"/>
    <property type="match status" value="1"/>
</dbReference>
<dbReference type="SUPFAM" id="SSF53098">
    <property type="entry name" value="Ribonuclease H-like"/>
    <property type="match status" value="1"/>
</dbReference>
<evidence type="ECO:0000259" key="4">
    <source>
        <dbReference type="PROSITE" id="PS50822"/>
    </source>
</evidence>
<reference evidence="5 6" key="1">
    <citation type="submission" date="2015-04" db="EMBL/GenBank/DDBJ databases">
        <title>Draft genome of the roundworm Trichinella nativa.</title>
        <authorList>
            <person name="Mitreva M."/>
        </authorList>
    </citation>
    <scope>NUCLEOTIDE SEQUENCE [LARGE SCALE GENOMIC DNA]</scope>
    <source>
        <strain evidence="5 6">ISS45</strain>
    </source>
</reference>
<dbReference type="InterPro" id="IPR003100">
    <property type="entry name" value="PAZ_dom"/>
</dbReference>
<sequence>MHVKTISYSWFQFLADANLFQHPTYMQFGGLFGQPAVGLGGPLSMAPIGQPPIGAPLSVVSSENPIGLAQRSTSLSISSHSSITGPPGSSDSIAVFLAPRRPNHGIEGRPIGLRANHFQVRIPGGFIHHYDVSISPEKCPRRVNREIINTMVRAYSRIFNMLRPVYDGKKNMYTREPLPIGKDKIELDVTLPGDSTVERKFHVTIKWVTQVKEAMEGRIRTVPYESVLAIDVILRHLPSLRYTPVGRSFFTPPQTYSESKLGGGREVWFGFHQSVRPSQWKMMLNIDVSATAFYRSMPVIEFLAEVLDLPMQALAERRSLSDAQRVKFTKEIKGLKCEITHCGTMRRKYRVCNVTRRPAQTQTFPLQLESGQTVECTVAKYFFDKYHIQLKYPHLPCLQVGQENKHTYLPPEVCNIVPGQRCIKKLTDTQTSTMIRATARSAPEREREISTLVRKADFNGDPYAHEFGIAINPAMTEVKGRVLSAPKLLYGGRTKATAVPNQGVWDMRGKQFHTGVEIKIWAIACFAQQQHVKENDLRNFTQQLLRISNDAGMPVVGQPCFCKYATGVDQVEPMFKYLKQTFHGIQLIVIVLPGKTPVYAEVKRVGDTILGIATQCVQAKNVVKTTPQTLSNLCLKINVKLGGVNSILLPSIRPRIFNEPIIFMGADITHPPAGDSKKPSISAVVGSMDAHPSRYAATVRIQQHRQEIITDLANMVKELLIQFYRSTRFKPTRILLYRDGVSEGQFFNVNILPFLIFMQVERIWKCNITRIYLTVIMIGENEEFIYPYCICLFFSFFSGEGSQPSGTSEETTMSSMARAVQVHPDANSVMYFA</sequence>
<dbReference type="EMBL" id="LVZM01017500">
    <property type="protein sequence ID" value="OUC42470.1"/>
    <property type="molecule type" value="Genomic_DNA"/>
</dbReference>
<dbReference type="FunFam" id="2.170.260.10:FF:000001">
    <property type="entry name" value="Protein argonaute-2"/>
    <property type="match status" value="1"/>
</dbReference>
<evidence type="ECO:0000313" key="5">
    <source>
        <dbReference type="EMBL" id="OUC42470.1"/>
    </source>
</evidence>
<dbReference type="PROSITE" id="PS50821">
    <property type="entry name" value="PAZ"/>
    <property type="match status" value="1"/>
</dbReference>
<accession>A0A1Y3ECR5</accession>
<dbReference type="Pfam" id="PF16486">
    <property type="entry name" value="ArgoN"/>
    <property type="match status" value="1"/>
</dbReference>
<dbReference type="Pfam" id="PF02170">
    <property type="entry name" value="PAZ"/>
    <property type="match status" value="1"/>
</dbReference>
<dbReference type="PROSITE" id="PS50822">
    <property type="entry name" value="PIWI"/>
    <property type="match status" value="1"/>
</dbReference>
<name>A0A1Y3ECR5_9BILA</name>
<dbReference type="PANTHER" id="PTHR22891">
    <property type="entry name" value="EUKARYOTIC TRANSLATION INITIATION FACTOR 2C"/>
    <property type="match status" value="1"/>
</dbReference>
<dbReference type="SUPFAM" id="SSF101690">
    <property type="entry name" value="PAZ domain"/>
    <property type="match status" value="1"/>
</dbReference>